<gene>
    <name evidence="1" type="ORF">LEP1GSC150_5510</name>
</gene>
<evidence type="ECO:0000313" key="2">
    <source>
        <dbReference type="Proteomes" id="UP000011778"/>
    </source>
</evidence>
<reference evidence="1 2" key="1">
    <citation type="submission" date="2013-02" db="EMBL/GenBank/DDBJ databases">
        <authorList>
            <person name="Harkins D.M."/>
            <person name="Durkin A.S."/>
            <person name="Brinkac L.M."/>
            <person name="Haft D.H."/>
            <person name="Selengut J.D."/>
            <person name="Sanka R."/>
            <person name="DePew J."/>
            <person name="Purushe J."/>
            <person name="Tulsiani S.M."/>
            <person name="Graham G.C."/>
            <person name="Burns M.-A."/>
            <person name="Dohnt M.F."/>
            <person name="Smythe L.D."/>
            <person name="McKay D.B."/>
            <person name="Craig S.B."/>
            <person name="Vinetz J.M."/>
            <person name="Sutton G.G."/>
            <person name="Nierman W.C."/>
            <person name="Fouts D.E."/>
        </authorList>
    </citation>
    <scope>NUCLEOTIDE SEQUENCE [LARGE SCALE GENOMIC DNA]</scope>
    <source>
        <strain evidence="1 2">LT2050</strain>
    </source>
</reference>
<accession>M3ISG7</accession>
<dbReference type="EMBL" id="AFMD02000027">
    <property type="protein sequence ID" value="EMG24098.1"/>
    <property type="molecule type" value="Genomic_DNA"/>
</dbReference>
<name>M3ISG7_LEPIT</name>
<sequence>MKEILGFRDLKVEIGGHFIYFLEKIQKKEFDPFNSWPFGFRNWA</sequence>
<proteinExistence type="predicted"/>
<dbReference type="Proteomes" id="UP000011778">
    <property type="component" value="Unassembled WGS sequence"/>
</dbReference>
<evidence type="ECO:0000313" key="1">
    <source>
        <dbReference type="EMBL" id="EMG24098.1"/>
    </source>
</evidence>
<protein>
    <submittedName>
        <fullName evidence="1">Uncharacterized protein</fullName>
    </submittedName>
</protein>
<organism evidence="1 2">
    <name type="scientific">Leptospira interrogans serovar Copenhageni str. LT2050</name>
    <dbReference type="NCBI Taxonomy" id="1001598"/>
    <lineage>
        <taxon>Bacteria</taxon>
        <taxon>Pseudomonadati</taxon>
        <taxon>Spirochaetota</taxon>
        <taxon>Spirochaetia</taxon>
        <taxon>Leptospirales</taxon>
        <taxon>Leptospiraceae</taxon>
        <taxon>Leptospira</taxon>
    </lineage>
</organism>
<comment type="caution">
    <text evidence="1">The sequence shown here is derived from an EMBL/GenBank/DDBJ whole genome shotgun (WGS) entry which is preliminary data.</text>
</comment>
<dbReference type="AlphaFoldDB" id="M3ISG7"/>